<dbReference type="EMBL" id="GBXM01089711">
    <property type="protein sequence ID" value="JAH18866.1"/>
    <property type="molecule type" value="Transcribed_RNA"/>
</dbReference>
<name>A0A0E9QPL0_ANGAN</name>
<proteinExistence type="predicted"/>
<sequence>MGWLGLVLWLSGLLHGE</sequence>
<evidence type="ECO:0000313" key="1">
    <source>
        <dbReference type="EMBL" id="JAH18866.1"/>
    </source>
</evidence>
<organism evidence="1">
    <name type="scientific">Anguilla anguilla</name>
    <name type="common">European freshwater eel</name>
    <name type="synonym">Muraena anguilla</name>
    <dbReference type="NCBI Taxonomy" id="7936"/>
    <lineage>
        <taxon>Eukaryota</taxon>
        <taxon>Metazoa</taxon>
        <taxon>Chordata</taxon>
        <taxon>Craniata</taxon>
        <taxon>Vertebrata</taxon>
        <taxon>Euteleostomi</taxon>
        <taxon>Actinopterygii</taxon>
        <taxon>Neopterygii</taxon>
        <taxon>Teleostei</taxon>
        <taxon>Anguilliformes</taxon>
        <taxon>Anguillidae</taxon>
        <taxon>Anguilla</taxon>
    </lineage>
</organism>
<protein>
    <submittedName>
        <fullName evidence="1">Uncharacterized protein</fullName>
    </submittedName>
</protein>
<dbReference type="AlphaFoldDB" id="A0A0E9QPL0"/>
<reference evidence="1" key="2">
    <citation type="journal article" date="2015" name="Fish Shellfish Immunol.">
        <title>Early steps in the European eel (Anguilla anguilla)-Vibrio vulnificus interaction in the gills: Role of the RtxA13 toxin.</title>
        <authorList>
            <person name="Callol A."/>
            <person name="Pajuelo D."/>
            <person name="Ebbesson L."/>
            <person name="Teles M."/>
            <person name="MacKenzie S."/>
            <person name="Amaro C."/>
        </authorList>
    </citation>
    <scope>NUCLEOTIDE SEQUENCE</scope>
</reference>
<reference evidence="1" key="1">
    <citation type="submission" date="2014-11" db="EMBL/GenBank/DDBJ databases">
        <authorList>
            <person name="Amaro Gonzalez C."/>
        </authorList>
    </citation>
    <scope>NUCLEOTIDE SEQUENCE</scope>
</reference>
<accession>A0A0E9QPL0</accession>